<reference evidence="3 4" key="1">
    <citation type="journal article" date="2021" name="Elife">
        <title>Chloroplast acquisition without the gene transfer in kleptoplastic sea slugs, Plakobranchus ocellatus.</title>
        <authorList>
            <person name="Maeda T."/>
            <person name="Takahashi S."/>
            <person name="Yoshida T."/>
            <person name="Shimamura S."/>
            <person name="Takaki Y."/>
            <person name="Nagai Y."/>
            <person name="Toyoda A."/>
            <person name="Suzuki Y."/>
            <person name="Arimoto A."/>
            <person name="Ishii H."/>
            <person name="Satoh N."/>
            <person name="Nishiyama T."/>
            <person name="Hasebe M."/>
            <person name="Maruyama T."/>
            <person name="Minagawa J."/>
            <person name="Obokata J."/>
            <person name="Shigenobu S."/>
        </authorList>
    </citation>
    <scope>NUCLEOTIDE SEQUENCE [LARGE SCALE GENOMIC DNA]</scope>
</reference>
<accession>A0AAV4F0T3</accession>
<feature type="domain" description="Reverse transcriptase zinc-binding" evidence="2">
    <location>
        <begin position="48"/>
        <end position="102"/>
    </location>
</feature>
<comment type="caution">
    <text evidence="3">The sequence shown here is derived from an EMBL/GenBank/DDBJ whole genome shotgun (WGS) entry which is preliminary data.</text>
</comment>
<name>A0AAV4F0T3_9GAST</name>
<evidence type="ECO:0000256" key="1">
    <source>
        <dbReference type="SAM" id="SignalP"/>
    </source>
</evidence>
<dbReference type="Proteomes" id="UP000762676">
    <property type="component" value="Unassembled WGS sequence"/>
</dbReference>
<feature type="signal peptide" evidence="1">
    <location>
        <begin position="1"/>
        <end position="21"/>
    </location>
</feature>
<feature type="chain" id="PRO_5043382947" description="Reverse transcriptase zinc-binding domain-containing protein" evidence="1">
    <location>
        <begin position="22"/>
        <end position="128"/>
    </location>
</feature>
<dbReference type="Pfam" id="PF13966">
    <property type="entry name" value="zf-RVT"/>
    <property type="match status" value="1"/>
</dbReference>
<evidence type="ECO:0000259" key="2">
    <source>
        <dbReference type="Pfam" id="PF13966"/>
    </source>
</evidence>
<evidence type="ECO:0000313" key="4">
    <source>
        <dbReference type="Proteomes" id="UP000762676"/>
    </source>
</evidence>
<evidence type="ECO:0000313" key="3">
    <source>
        <dbReference type="EMBL" id="GFR66051.1"/>
    </source>
</evidence>
<dbReference type="InterPro" id="IPR026960">
    <property type="entry name" value="RVT-Znf"/>
</dbReference>
<dbReference type="AlphaFoldDB" id="A0AAV4F0T3"/>
<keyword evidence="4" id="KW-1185">Reference proteome</keyword>
<keyword evidence="1" id="KW-0732">Signal</keyword>
<gene>
    <name evidence="3" type="ORF">ElyMa_003674300</name>
</gene>
<sequence length="128" mass="14689">MAAIFKMAVVTLVITMTLVSATPVERERRFIRKTLKSVFSGAKKVAGKVKKVFTRRNRLRTRHAKTAYMLHKWKMKGSPMCERCSKDPETTYHIILNCPATKLDGGYETVQKADKDLVAWINKYNPEL</sequence>
<dbReference type="EMBL" id="BMAT01007515">
    <property type="protein sequence ID" value="GFR66051.1"/>
    <property type="molecule type" value="Genomic_DNA"/>
</dbReference>
<protein>
    <recommendedName>
        <fullName evidence="2">Reverse transcriptase zinc-binding domain-containing protein</fullName>
    </recommendedName>
</protein>
<proteinExistence type="predicted"/>
<organism evidence="3 4">
    <name type="scientific">Elysia marginata</name>
    <dbReference type="NCBI Taxonomy" id="1093978"/>
    <lineage>
        <taxon>Eukaryota</taxon>
        <taxon>Metazoa</taxon>
        <taxon>Spiralia</taxon>
        <taxon>Lophotrochozoa</taxon>
        <taxon>Mollusca</taxon>
        <taxon>Gastropoda</taxon>
        <taxon>Heterobranchia</taxon>
        <taxon>Euthyneura</taxon>
        <taxon>Panpulmonata</taxon>
        <taxon>Sacoglossa</taxon>
        <taxon>Placobranchoidea</taxon>
        <taxon>Plakobranchidae</taxon>
        <taxon>Elysia</taxon>
    </lineage>
</organism>